<organism evidence="2 3">
    <name type="scientific">Penicillium canariense</name>
    <dbReference type="NCBI Taxonomy" id="189055"/>
    <lineage>
        <taxon>Eukaryota</taxon>
        <taxon>Fungi</taxon>
        <taxon>Dikarya</taxon>
        <taxon>Ascomycota</taxon>
        <taxon>Pezizomycotina</taxon>
        <taxon>Eurotiomycetes</taxon>
        <taxon>Eurotiomycetidae</taxon>
        <taxon>Eurotiales</taxon>
        <taxon>Aspergillaceae</taxon>
        <taxon>Penicillium</taxon>
    </lineage>
</organism>
<proteinExistence type="predicted"/>
<feature type="compositionally biased region" description="Basic and acidic residues" evidence="1">
    <location>
        <begin position="273"/>
        <end position="282"/>
    </location>
</feature>
<dbReference type="OrthoDB" id="4359969at2759"/>
<reference evidence="2" key="2">
    <citation type="journal article" date="2023" name="IMA Fungus">
        <title>Comparative genomic study of the Penicillium genus elucidates a diverse pangenome and 15 lateral gene transfer events.</title>
        <authorList>
            <person name="Petersen C."/>
            <person name="Sorensen T."/>
            <person name="Nielsen M.R."/>
            <person name="Sondergaard T.E."/>
            <person name="Sorensen J.L."/>
            <person name="Fitzpatrick D.A."/>
            <person name="Frisvad J.C."/>
            <person name="Nielsen K.L."/>
        </authorList>
    </citation>
    <scope>NUCLEOTIDE SEQUENCE</scope>
    <source>
        <strain evidence="2">IBT 26290</strain>
    </source>
</reference>
<evidence type="ECO:0000313" key="3">
    <source>
        <dbReference type="Proteomes" id="UP001149163"/>
    </source>
</evidence>
<keyword evidence="3" id="KW-1185">Reference proteome</keyword>
<sequence>MEQWQWAYLNRPDLSRFPEDTGSTQEKPESDDMVPFAMSHLEWFSLVSALHTCFCRYVSPPVSGSFLPVSEAVRHFLDQPPRSDRARPRIQKTSKTQDQETKIMLRRPPTNLALSEDDINSHLQRILHRTILPVNMEQLSLEDPNQCYDARHGPSSDDYTPAVDKSAGFGHRTHGSIGGSSCMGHFSSTSTPTQPALPASKNGSTHRTTIEPHKAPTTTELISSILPQHRAARPREPSRPRTKLTIPPQEFLNRRILPSPDGRKGLPVPLKEAPFRAKGARD</sequence>
<dbReference type="AlphaFoldDB" id="A0A9W9LT79"/>
<feature type="region of interest" description="Disordered" evidence="1">
    <location>
        <begin position="78"/>
        <end position="100"/>
    </location>
</feature>
<feature type="region of interest" description="Disordered" evidence="1">
    <location>
        <begin position="151"/>
        <end position="282"/>
    </location>
</feature>
<reference evidence="2" key="1">
    <citation type="submission" date="2022-11" db="EMBL/GenBank/DDBJ databases">
        <authorList>
            <person name="Petersen C."/>
        </authorList>
    </citation>
    <scope>NUCLEOTIDE SEQUENCE</scope>
    <source>
        <strain evidence="2">IBT 26290</strain>
    </source>
</reference>
<evidence type="ECO:0000313" key="2">
    <source>
        <dbReference type="EMBL" id="KAJ5174647.1"/>
    </source>
</evidence>
<comment type="caution">
    <text evidence="2">The sequence shown here is derived from an EMBL/GenBank/DDBJ whole genome shotgun (WGS) entry which is preliminary data.</text>
</comment>
<accession>A0A9W9LT79</accession>
<protein>
    <submittedName>
        <fullName evidence="2">Uncharacterized protein</fullName>
    </submittedName>
</protein>
<dbReference type="EMBL" id="JAPQKN010000001">
    <property type="protein sequence ID" value="KAJ5174647.1"/>
    <property type="molecule type" value="Genomic_DNA"/>
</dbReference>
<gene>
    <name evidence="2" type="ORF">N7482_000524</name>
</gene>
<evidence type="ECO:0000256" key="1">
    <source>
        <dbReference type="SAM" id="MobiDB-lite"/>
    </source>
</evidence>
<feature type="compositionally biased region" description="Polar residues" evidence="1">
    <location>
        <begin position="216"/>
        <end position="226"/>
    </location>
</feature>
<dbReference type="GeneID" id="81421825"/>
<name>A0A9W9LT79_9EURO</name>
<dbReference type="Proteomes" id="UP001149163">
    <property type="component" value="Unassembled WGS sequence"/>
</dbReference>
<feature type="compositionally biased region" description="Basic and acidic residues" evidence="1">
    <location>
        <begin position="78"/>
        <end position="87"/>
    </location>
</feature>
<dbReference type="RefSeq" id="XP_056546255.1">
    <property type="nucleotide sequence ID" value="XM_056682649.1"/>
</dbReference>